<dbReference type="Proteomes" id="UP000221506">
    <property type="component" value="Segment"/>
</dbReference>
<accession>A0A1W6DYF6</accession>
<name>A0A1W6DYF6_9CAUD</name>
<proteinExistence type="predicted"/>
<protein>
    <submittedName>
        <fullName evidence="1">Uncharacterized protein</fullName>
    </submittedName>
</protein>
<evidence type="ECO:0000313" key="2">
    <source>
        <dbReference type="Proteomes" id="UP000221506"/>
    </source>
</evidence>
<keyword evidence="2" id="KW-1185">Reference proteome</keyword>
<evidence type="ECO:0000313" key="1">
    <source>
        <dbReference type="EMBL" id="ARK07938.1"/>
    </source>
</evidence>
<organism evidence="1 2">
    <name type="scientific">Aeromonas phage phiA8-29</name>
    <dbReference type="NCBI Taxonomy" id="1978922"/>
    <lineage>
        <taxon>Viruses</taxon>
        <taxon>Duplodnaviria</taxon>
        <taxon>Heunggongvirae</taxon>
        <taxon>Uroviricota</taxon>
        <taxon>Caudoviricetes</taxon>
        <taxon>Pantevenvirales</taxon>
        <taxon>Ackermannviridae</taxon>
        <taxon>Tedavirus</taxon>
        <taxon>Tedavirus A829</taxon>
    </lineage>
</organism>
<gene>
    <name evidence="1" type="ORF">phiA829_118</name>
</gene>
<sequence>MSDSKQELLKIARKWFQAANTKLKNKGAPTIGSPDKDASTFEESDIGKCMFVNISNIAVLSFFKPNVGPTEVILSVNRGPLGASRHKIAVLVNVLSTVIVVGVKPLCIGAPFDIVDGVMVVSENLD</sequence>
<dbReference type="EMBL" id="KY914485">
    <property type="protein sequence ID" value="ARK07938.1"/>
    <property type="molecule type" value="Genomic_DNA"/>
</dbReference>
<reference evidence="1 2" key="1">
    <citation type="submission" date="2017-04" db="EMBL/GenBank/DDBJ databases">
        <title>Complete genome sequence and characterization of temperature-dependent bacteriophage phiA8-29 infecting Aeromonas.</title>
        <authorList>
            <person name="He Y."/>
            <person name="Yang H."/>
        </authorList>
    </citation>
    <scope>NUCLEOTIDE SEQUENCE [LARGE SCALE GENOMIC DNA]</scope>
</reference>